<comment type="caution">
    <text evidence="2">The sequence shown here is derived from an EMBL/GenBank/DDBJ whole genome shotgun (WGS) entry which is preliminary data.</text>
</comment>
<evidence type="ECO:0000313" key="2">
    <source>
        <dbReference type="EMBL" id="GLQ53041.1"/>
    </source>
</evidence>
<dbReference type="Proteomes" id="UP001156691">
    <property type="component" value="Unassembled WGS sequence"/>
</dbReference>
<dbReference type="RefSeq" id="WP_284338503.1">
    <property type="nucleotide sequence ID" value="NZ_BSNS01000002.1"/>
</dbReference>
<dbReference type="SUPFAM" id="SSF47616">
    <property type="entry name" value="GST C-terminal domain-like"/>
    <property type="match status" value="1"/>
</dbReference>
<dbReference type="SUPFAM" id="SSF52833">
    <property type="entry name" value="Thioredoxin-like"/>
    <property type="match status" value="1"/>
</dbReference>
<name>A0ABQ5VZV9_9HYPH</name>
<dbReference type="PANTHER" id="PTHR42673">
    <property type="entry name" value="MALEYLACETOACETATE ISOMERASE"/>
    <property type="match status" value="1"/>
</dbReference>
<dbReference type="CDD" id="cd00570">
    <property type="entry name" value="GST_N_family"/>
    <property type="match status" value="1"/>
</dbReference>
<dbReference type="PANTHER" id="PTHR42673:SF21">
    <property type="entry name" value="GLUTATHIONE S-TRANSFERASE YFCF"/>
    <property type="match status" value="1"/>
</dbReference>
<proteinExistence type="predicted"/>
<gene>
    <name evidence="2" type="ORF">GCM10010862_02990</name>
</gene>
<dbReference type="Pfam" id="PF13417">
    <property type="entry name" value="GST_N_3"/>
    <property type="match status" value="1"/>
</dbReference>
<dbReference type="PROSITE" id="PS50404">
    <property type="entry name" value="GST_NTER"/>
    <property type="match status" value="1"/>
</dbReference>
<dbReference type="Pfam" id="PF13410">
    <property type="entry name" value="GST_C_2"/>
    <property type="match status" value="1"/>
</dbReference>
<reference evidence="3" key="1">
    <citation type="journal article" date="2019" name="Int. J. Syst. Evol. Microbiol.">
        <title>The Global Catalogue of Microorganisms (GCM) 10K type strain sequencing project: providing services to taxonomists for standard genome sequencing and annotation.</title>
        <authorList>
            <consortium name="The Broad Institute Genomics Platform"/>
            <consortium name="The Broad Institute Genome Sequencing Center for Infectious Disease"/>
            <person name="Wu L."/>
            <person name="Ma J."/>
        </authorList>
    </citation>
    <scope>NUCLEOTIDE SEQUENCE [LARGE SCALE GENOMIC DNA]</scope>
    <source>
        <strain evidence="3">NBRC 112416</strain>
    </source>
</reference>
<dbReference type="InterPro" id="IPR004045">
    <property type="entry name" value="Glutathione_S-Trfase_N"/>
</dbReference>
<evidence type="ECO:0000259" key="1">
    <source>
        <dbReference type="PROSITE" id="PS50404"/>
    </source>
</evidence>
<evidence type="ECO:0000313" key="3">
    <source>
        <dbReference type="Proteomes" id="UP001156691"/>
    </source>
</evidence>
<protein>
    <recommendedName>
        <fullName evidence="1">GST N-terminal domain-containing protein</fullName>
    </recommendedName>
</protein>
<dbReference type="Gene3D" id="1.20.1050.10">
    <property type="match status" value="1"/>
</dbReference>
<dbReference type="EMBL" id="BSNS01000002">
    <property type="protein sequence ID" value="GLQ53041.1"/>
    <property type="molecule type" value="Genomic_DNA"/>
</dbReference>
<sequence length="208" mass="22936">MTDLILYGGKRSPFVRRVELWLALQERAYVRRPADIFGAEFEVFRAYNPLSRVPVLVVPDLAPLIETAAIVDFLETTAPPERRLIPAGGDERVGCQQRIALANALAEKGVAYVYETERRPGEYQWPQWRERLASQIRSGIEALEARAPADGWLGGETPDGSDLAAIATFDFLCGIADLLEDLALPRLSTLSGRSRAIEIFAATVPVKG</sequence>
<dbReference type="Gene3D" id="3.40.30.10">
    <property type="entry name" value="Glutaredoxin"/>
    <property type="match status" value="1"/>
</dbReference>
<keyword evidence="3" id="KW-1185">Reference proteome</keyword>
<dbReference type="InterPro" id="IPR036249">
    <property type="entry name" value="Thioredoxin-like_sf"/>
</dbReference>
<feature type="domain" description="GST N-terminal" evidence="1">
    <location>
        <begin position="2"/>
        <end position="82"/>
    </location>
</feature>
<accession>A0ABQ5VZV9</accession>
<dbReference type="InterPro" id="IPR036282">
    <property type="entry name" value="Glutathione-S-Trfase_C_sf"/>
</dbReference>
<organism evidence="2 3">
    <name type="scientific">Devosia nitrariae</name>
    <dbReference type="NCBI Taxonomy" id="2071872"/>
    <lineage>
        <taxon>Bacteria</taxon>
        <taxon>Pseudomonadati</taxon>
        <taxon>Pseudomonadota</taxon>
        <taxon>Alphaproteobacteria</taxon>
        <taxon>Hyphomicrobiales</taxon>
        <taxon>Devosiaceae</taxon>
        <taxon>Devosia</taxon>
    </lineage>
</organism>